<dbReference type="PANTHER" id="PTHR40942:SF4">
    <property type="entry name" value="CYTOCHROME C5"/>
    <property type="match status" value="1"/>
</dbReference>
<protein>
    <recommendedName>
        <fullName evidence="1">Bis(5'-nucleosyl)-tetraphosphatase, symmetrical</fullName>
        <ecNumber evidence="1">3.6.1.41</ecNumber>
    </recommendedName>
    <alternativeName>
        <fullName evidence="1">Ap4A hydrolase</fullName>
    </alternativeName>
    <alternativeName>
        <fullName evidence="1">Diadenosine 5',5'''-P1,P4-tetraphosphate pyrophosphohydrolase</fullName>
    </alternativeName>
    <alternativeName>
        <fullName evidence="1">Diadenosine tetraphosphatase</fullName>
    </alternativeName>
</protein>
<dbReference type="RefSeq" id="WP_216129892.1">
    <property type="nucleotide sequence ID" value="NZ_CP064782.1"/>
</dbReference>
<reference evidence="3" key="1">
    <citation type="submission" date="2020-11" db="EMBL/GenBank/DDBJ databases">
        <title>Azospira inquinata sp. nov.</title>
        <authorList>
            <person name="Moe W.M."/>
            <person name="Mikes M.C."/>
        </authorList>
    </citation>
    <scope>NUCLEOTIDE SEQUENCE</scope>
    <source>
        <strain evidence="3">Azo-3</strain>
    </source>
</reference>
<gene>
    <name evidence="1" type="primary">apaH</name>
    <name evidence="3" type="ORF">Azoinq_08865</name>
</gene>
<dbReference type="GO" id="GO:0008803">
    <property type="term" value="F:bis(5'-nucleosyl)-tetraphosphatase (symmetrical) activity"/>
    <property type="evidence" value="ECO:0007669"/>
    <property type="project" value="UniProtKB-UniRule"/>
</dbReference>
<evidence type="ECO:0000313" key="3">
    <source>
        <dbReference type="EMBL" id="QWT47986.1"/>
    </source>
</evidence>
<dbReference type="Pfam" id="PF00149">
    <property type="entry name" value="Metallophos"/>
    <property type="match status" value="1"/>
</dbReference>
<comment type="function">
    <text evidence="1">Hydrolyzes diadenosine 5',5'''-P1,P4-tetraphosphate to yield ADP.</text>
</comment>
<dbReference type="NCBIfam" id="NF001204">
    <property type="entry name" value="PRK00166.1"/>
    <property type="match status" value="1"/>
</dbReference>
<dbReference type="EMBL" id="CP064782">
    <property type="protein sequence ID" value="QWT47986.1"/>
    <property type="molecule type" value="Genomic_DNA"/>
</dbReference>
<sequence length="276" mass="30949">MAIYAVGDIQGCYDSLRRLLDRCHFDPKKDRLWLVGDLVNRGPRSLETLRFVKSLGDAALTVLGNHDLSLIMLAEGFGKRGKDDTLDEVLAAPDREELLFWLRHQPLMHLEDGYVLVHAGLLPQWSAVQARALAREVETALQGENFRDCLAHLWGSEPNAWDDGLTGWERLRVVVNAMTRMRFCSPKGVMEFKAKGKVSNAPKGYLPWFAVPERRSRDVTIVCGHWSALGLHVEPNLMALDSGCLWGGCLTAMKLPKRKIYQVDCAPGEAVPQLFD</sequence>
<evidence type="ECO:0000259" key="2">
    <source>
        <dbReference type="Pfam" id="PF00149"/>
    </source>
</evidence>
<dbReference type="CDD" id="cd07422">
    <property type="entry name" value="MPP_ApaH"/>
    <property type="match status" value="1"/>
</dbReference>
<dbReference type="HAMAP" id="MF_00199">
    <property type="entry name" value="ApaH"/>
    <property type="match status" value="1"/>
</dbReference>
<accession>A0A975XTQ2</accession>
<dbReference type="KEGG" id="aiq:Azoinq_08865"/>
<keyword evidence="1 3" id="KW-0378">Hydrolase</keyword>
<dbReference type="PANTHER" id="PTHR40942">
    <property type="match status" value="1"/>
</dbReference>
<keyword evidence="4" id="KW-1185">Reference proteome</keyword>
<name>A0A975XTQ2_9RHOO</name>
<comment type="catalytic activity">
    <reaction evidence="1">
        <text>P(1),P(4)-bis(5'-adenosyl) tetraphosphate + H2O = 2 ADP + 2 H(+)</text>
        <dbReference type="Rhea" id="RHEA:24252"/>
        <dbReference type="ChEBI" id="CHEBI:15377"/>
        <dbReference type="ChEBI" id="CHEBI:15378"/>
        <dbReference type="ChEBI" id="CHEBI:58141"/>
        <dbReference type="ChEBI" id="CHEBI:456216"/>
        <dbReference type="EC" id="3.6.1.41"/>
    </reaction>
</comment>
<evidence type="ECO:0000313" key="4">
    <source>
        <dbReference type="Proteomes" id="UP000683428"/>
    </source>
</evidence>
<dbReference type="EC" id="3.6.1.41" evidence="1"/>
<dbReference type="InterPro" id="IPR004617">
    <property type="entry name" value="ApaH"/>
</dbReference>
<proteinExistence type="inferred from homology"/>
<feature type="domain" description="Calcineurin-like phosphoesterase" evidence="2">
    <location>
        <begin position="1"/>
        <end position="151"/>
    </location>
</feature>
<dbReference type="AlphaFoldDB" id="A0A975XTQ2"/>
<dbReference type="InterPro" id="IPR004843">
    <property type="entry name" value="Calcineurin-like_PHP"/>
</dbReference>
<dbReference type="PIRSF" id="PIRSF000903">
    <property type="entry name" value="B5n-ttraPtase_sm"/>
    <property type="match status" value="1"/>
</dbReference>
<comment type="similarity">
    <text evidence="1">Belongs to the Ap4A hydrolase family.</text>
</comment>
<evidence type="ECO:0000256" key="1">
    <source>
        <dbReference type="HAMAP-Rule" id="MF_00199"/>
    </source>
</evidence>
<dbReference type="Proteomes" id="UP000683428">
    <property type="component" value="Chromosome"/>
</dbReference>
<dbReference type="NCBIfam" id="TIGR00668">
    <property type="entry name" value="apaH"/>
    <property type="match status" value="1"/>
</dbReference>
<organism evidence="3 4">
    <name type="scientific">Azospira inquinata</name>
    <dbReference type="NCBI Taxonomy" id="2785627"/>
    <lineage>
        <taxon>Bacteria</taxon>
        <taxon>Pseudomonadati</taxon>
        <taxon>Pseudomonadota</taxon>
        <taxon>Betaproteobacteria</taxon>
        <taxon>Rhodocyclales</taxon>
        <taxon>Rhodocyclaceae</taxon>
        <taxon>Azospira</taxon>
    </lineage>
</organism>